<reference evidence="1 2" key="1">
    <citation type="submission" date="2010-12" db="EMBL/GenBank/DDBJ databases">
        <title>Complete sequence of Desulfurispirillum indicum S5.</title>
        <authorList>
            <consortium name="US DOE Joint Genome Institute"/>
            <person name="Lucas S."/>
            <person name="Copeland A."/>
            <person name="Lapidus A."/>
            <person name="Cheng J.-F."/>
            <person name="Goodwin L."/>
            <person name="Pitluck S."/>
            <person name="Chertkov O."/>
            <person name="Held B."/>
            <person name="Detter J.C."/>
            <person name="Han C."/>
            <person name="Tapia R."/>
            <person name="Land M."/>
            <person name="Hauser L."/>
            <person name="Kyrpides N."/>
            <person name="Ivanova N."/>
            <person name="Mikhailova N."/>
            <person name="Haggblom M."/>
            <person name="Rauschenbach I."/>
            <person name="Bini E."/>
            <person name="Woyke T."/>
        </authorList>
    </citation>
    <scope>NUCLEOTIDE SEQUENCE [LARGE SCALE GENOMIC DNA]</scope>
    <source>
        <strain evidence="2">ATCC BAA-1389 / DSM 22839 / S5</strain>
    </source>
</reference>
<keyword evidence="2" id="KW-1185">Reference proteome</keyword>
<accession>E6W2D8</accession>
<organism evidence="1 2">
    <name type="scientific">Desulfurispirillum indicum (strain ATCC BAA-1389 / DSM 22839 / S5)</name>
    <dbReference type="NCBI Taxonomy" id="653733"/>
    <lineage>
        <taxon>Bacteria</taxon>
        <taxon>Pseudomonadati</taxon>
        <taxon>Chrysiogenota</taxon>
        <taxon>Chrysiogenia</taxon>
        <taxon>Chrysiogenales</taxon>
        <taxon>Chrysiogenaceae</taxon>
        <taxon>Desulfurispirillum</taxon>
    </lineage>
</organism>
<evidence type="ECO:0008006" key="3">
    <source>
        <dbReference type="Google" id="ProtNLM"/>
    </source>
</evidence>
<dbReference type="SUPFAM" id="SSF55681">
    <property type="entry name" value="Class II aaRS and biotin synthetases"/>
    <property type="match status" value="1"/>
</dbReference>
<dbReference type="EMBL" id="CP002432">
    <property type="protein sequence ID" value="ADU66688.1"/>
    <property type="molecule type" value="Genomic_DNA"/>
</dbReference>
<dbReference type="RefSeq" id="WP_013506568.1">
    <property type="nucleotide sequence ID" value="NC_014836.1"/>
</dbReference>
<dbReference type="KEGG" id="din:Selin_1961"/>
<dbReference type="Pfam" id="PF04017">
    <property type="entry name" value="DUF366"/>
    <property type="match status" value="1"/>
</dbReference>
<dbReference type="InterPro" id="IPR007162">
    <property type="entry name" value="DUF366"/>
</dbReference>
<dbReference type="eggNOG" id="COG2029">
    <property type="taxonomic scope" value="Bacteria"/>
</dbReference>
<dbReference type="Gene3D" id="3.30.930.10">
    <property type="entry name" value="Bira Bifunctional Protein, Domain 2"/>
    <property type="match status" value="1"/>
</dbReference>
<evidence type="ECO:0000313" key="2">
    <source>
        <dbReference type="Proteomes" id="UP000002572"/>
    </source>
</evidence>
<dbReference type="InParanoid" id="E6W2D8"/>
<dbReference type="InterPro" id="IPR045864">
    <property type="entry name" value="aa-tRNA-synth_II/BPL/LPL"/>
</dbReference>
<proteinExistence type="predicted"/>
<dbReference type="HOGENOM" id="CLU_113977_0_0_0"/>
<dbReference type="STRING" id="653733.Selin_1961"/>
<gene>
    <name evidence="1" type="ordered locus">Selin_1961</name>
</gene>
<protein>
    <recommendedName>
        <fullName evidence="3">DUF366 domain-containing protein</fullName>
    </recommendedName>
</protein>
<sequence>MDIHCLFHQNQLDYDGTQLRELFARTMGCPAGDSAIVFRGACHVDVAHLVDSADALAQQPIHSDDMLHVIMEFFSVDLLATVYLQRLFMVCVLEELLGRGVPALRRGDDIFVDHRKFSVSIATASRVSTLIHVGMNISSRNTPLPTVALGDLAIEPWEFARHVLDRFSREVRSCWEARCKVWGVS</sequence>
<dbReference type="Proteomes" id="UP000002572">
    <property type="component" value="Chromosome"/>
</dbReference>
<dbReference type="AlphaFoldDB" id="E6W2D8"/>
<evidence type="ECO:0000313" key="1">
    <source>
        <dbReference type="EMBL" id="ADU66688.1"/>
    </source>
</evidence>
<name>E6W2D8_DESIS</name>